<dbReference type="RefSeq" id="WP_074904854.1">
    <property type="nucleotide sequence ID" value="NZ_FOUB01000014.1"/>
</dbReference>
<keyword evidence="2" id="KW-1185">Reference proteome</keyword>
<sequence>MSDNNFSALPPVATSIVINDETIDITPIKIGELPAFSRAVQPIVAHLSASPDWLALVAEHGEPLINALTIATRRSREWIAGLELDDAIKLASTVFEVNADFFIQRLLPSVTEAAARLEARMAGRVPSSD</sequence>
<dbReference type="OrthoDB" id="6053181at2"/>
<evidence type="ECO:0000313" key="1">
    <source>
        <dbReference type="EMBL" id="SFM13025.1"/>
    </source>
</evidence>
<gene>
    <name evidence="1" type="ORF">SAMN05421863_101435</name>
</gene>
<proteinExistence type="predicted"/>
<dbReference type="AlphaFoldDB" id="A0A1I4NCA6"/>
<reference evidence="2" key="1">
    <citation type="submission" date="2016-10" db="EMBL/GenBank/DDBJ databases">
        <authorList>
            <person name="Varghese N."/>
            <person name="Submissions S."/>
        </authorList>
    </citation>
    <scope>NUCLEOTIDE SEQUENCE [LARGE SCALE GENOMIC DNA]</scope>
    <source>
        <strain evidence="2">Nm44</strain>
    </source>
</reference>
<name>A0A1I4NCA6_9PROT</name>
<dbReference type="Proteomes" id="UP000183287">
    <property type="component" value="Unassembled WGS sequence"/>
</dbReference>
<organism evidence="1 2">
    <name type="scientific">Nitrosomonas communis</name>
    <dbReference type="NCBI Taxonomy" id="44574"/>
    <lineage>
        <taxon>Bacteria</taxon>
        <taxon>Pseudomonadati</taxon>
        <taxon>Pseudomonadota</taxon>
        <taxon>Betaproteobacteria</taxon>
        <taxon>Nitrosomonadales</taxon>
        <taxon>Nitrosomonadaceae</taxon>
        <taxon>Nitrosomonas</taxon>
    </lineage>
</organism>
<protein>
    <submittedName>
        <fullName evidence="1">Uncharacterized protein</fullName>
    </submittedName>
</protein>
<dbReference type="EMBL" id="FOUB01000014">
    <property type="protein sequence ID" value="SFM13025.1"/>
    <property type="molecule type" value="Genomic_DNA"/>
</dbReference>
<accession>A0A1I4NCA6</accession>
<evidence type="ECO:0000313" key="2">
    <source>
        <dbReference type="Proteomes" id="UP000183287"/>
    </source>
</evidence>